<feature type="transmembrane region" description="Helical" evidence="1">
    <location>
        <begin position="42"/>
        <end position="59"/>
    </location>
</feature>
<dbReference type="EMBL" id="HF920636">
    <property type="protein sequence ID" value="CCV02233.1"/>
    <property type="molecule type" value="Genomic_DNA"/>
</dbReference>
<sequence length="196" mass="23302">MNIQVVSIANWFQIPHKMYIKIVKILTLILTILSFFLPSQSVLFTLSVSTIVGSVYYLMCETQPQIMWLLKFAIKYKIQKVKNYFKFLVQPQGTNVPKLQTEDNFNFIQYYDEKEEKKYIYLFNKKYRSNDLIIFKDEFNQDITNSIEPYLGPMQNFHGTPLTPHDLNHKKITIFRDGDVSFSKTFDEHEPMLMQN</sequence>
<evidence type="ECO:0000313" key="2">
    <source>
        <dbReference type="EMBL" id="CCV02233.1"/>
    </source>
</evidence>
<dbReference type="InterPro" id="IPR043921">
    <property type="entry name" value="DUF5772"/>
</dbReference>
<keyword evidence="1" id="KW-0812">Transmembrane</keyword>
<dbReference type="Proteomes" id="UP000136450">
    <property type="component" value="Segment"/>
</dbReference>
<keyword evidence="1" id="KW-1133">Transmembrane helix</keyword>
<evidence type="ECO:0000256" key="1">
    <source>
        <dbReference type="SAM" id="Phobius"/>
    </source>
</evidence>
<evidence type="ECO:0000313" key="3">
    <source>
        <dbReference type="Proteomes" id="UP000136450"/>
    </source>
</evidence>
<dbReference type="GeneID" id="18501233"/>
<protein>
    <recommendedName>
        <fullName evidence="4">Transmembrane protein</fullName>
    </recommendedName>
</protein>
<keyword evidence="1" id="KW-0472">Membrane</keyword>
<dbReference type="KEGG" id="vg:18501233"/>
<reference evidence="2 3" key="1">
    <citation type="submission" date="2013-03" db="EMBL/GenBank/DDBJ databases">
        <title>Genomic and evolutionary features of invertebrate iridoviruse.</title>
        <authorList>
            <person name="Piegu B."/>
            <person name="Guizard S."/>
            <person name="Bideshi D."/>
            <person name="Spears T."/>
            <person name="Federici B."/>
            <person name="Bigot Y."/>
        </authorList>
    </citation>
    <scope>NUCLEOTIDE SEQUENCE [LARGE SCALE GENOMIC DNA]</scope>
</reference>
<name>W8W1Q0_9VIRU</name>
<organism evidence="2 3">
    <name type="scientific">Invertebrate iridescent virus 30</name>
    <dbReference type="NCBI Taxonomy" id="345585"/>
    <lineage>
        <taxon>Viruses</taxon>
        <taxon>Varidnaviria</taxon>
        <taxon>Bamfordvirae</taxon>
        <taxon>Nucleocytoviricota</taxon>
        <taxon>Megaviricetes</taxon>
        <taxon>Pimascovirales</taxon>
        <taxon>Pimascovirales incertae sedis</taxon>
        <taxon>Iridoviridae</taxon>
        <taxon>Betairidovirinae</taxon>
        <taxon>Chloriridovirus</taxon>
        <taxon>Chloriridovirus simulium1</taxon>
        <taxon>Invertebrate iridescent virus 22</taxon>
    </lineage>
</organism>
<dbReference type="OrthoDB" id="33893at10239"/>
<proteinExistence type="predicted"/>
<accession>W8W1Q0</accession>
<gene>
    <name evidence="2" type="primary">038R</name>
    <name evidence="2" type="ORF">IIV30_038R</name>
</gene>
<dbReference type="RefSeq" id="YP_009010332.1">
    <property type="nucleotide sequence ID" value="NC_023611.1"/>
</dbReference>
<feature type="transmembrane region" description="Helical" evidence="1">
    <location>
        <begin position="18"/>
        <end position="36"/>
    </location>
</feature>
<evidence type="ECO:0008006" key="4">
    <source>
        <dbReference type="Google" id="ProtNLM"/>
    </source>
</evidence>
<dbReference type="Pfam" id="PF19080">
    <property type="entry name" value="DUF5772"/>
    <property type="match status" value="1"/>
</dbReference>